<feature type="transmembrane region" description="Helical" evidence="9">
    <location>
        <begin position="560"/>
        <end position="581"/>
    </location>
</feature>
<dbReference type="HOGENOM" id="CLU_005230_0_2_1"/>
<dbReference type="KEGG" id="ehx:EMIHUDRAFT_64876"/>
<dbReference type="PIRSF" id="PIRSF001293">
    <property type="entry name" value="ATP6V0A1"/>
    <property type="match status" value="1"/>
</dbReference>
<evidence type="ECO:0000256" key="3">
    <source>
        <dbReference type="ARBA" id="ARBA00022448"/>
    </source>
</evidence>
<keyword evidence="13" id="KW-1185">Reference proteome</keyword>
<accession>A0A0D3JM18</accession>
<evidence type="ECO:0000256" key="11">
    <source>
        <dbReference type="SAM" id="MobiDB-lite"/>
    </source>
</evidence>
<keyword evidence="10" id="KW-0175">Coiled coil</keyword>
<dbReference type="EnsemblProtists" id="EOD24553">
    <property type="protein sequence ID" value="EOD24553"/>
    <property type="gene ID" value="EMIHUDRAFT_64876"/>
</dbReference>
<proteinExistence type="inferred from homology"/>
<evidence type="ECO:0000256" key="5">
    <source>
        <dbReference type="ARBA" id="ARBA00022781"/>
    </source>
</evidence>
<feature type="transmembrane region" description="Helical" evidence="9">
    <location>
        <begin position="655"/>
        <end position="676"/>
    </location>
</feature>
<evidence type="ECO:0000256" key="2">
    <source>
        <dbReference type="ARBA" id="ARBA00009904"/>
    </source>
</evidence>
<feature type="transmembrane region" description="Helical" evidence="9">
    <location>
        <begin position="770"/>
        <end position="794"/>
    </location>
</feature>
<dbReference type="GO" id="GO:0007035">
    <property type="term" value="P:vacuolar acidification"/>
    <property type="evidence" value="ECO:0007669"/>
    <property type="project" value="TreeGrafter"/>
</dbReference>
<feature type="region of interest" description="Disordered" evidence="11">
    <location>
        <begin position="169"/>
        <end position="188"/>
    </location>
</feature>
<feature type="transmembrane region" description="Helical" evidence="9">
    <location>
        <begin position="431"/>
        <end position="457"/>
    </location>
</feature>
<comment type="similarity">
    <text evidence="2 9">Belongs to the V-ATPase 116 kDa subunit family.</text>
</comment>
<dbReference type="OMA" id="QFQMITE"/>
<comment type="function">
    <text evidence="9">Essential component of the vacuolar proton pump (V-ATPase), a multimeric enzyme that catalyzes the translocation of protons across the membranes. Required for assembly and activity of the V-ATPase.</text>
</comment>
<protein>
    <recommendedName>
        <fullName evidence="9">V-type proton ATPase subunit a</fullName>
    </recommendedName>
</protein>
<feature type="transmembrane region" description="Helical" evidence="9">
    <location>
        <begin position="478"/>
        <end position="496"/>
    </location>
</feature>
<evidence type="ECO:0000256" key="9">
    <source>
        <dbReference type="RuleBase" id="RU361189"/>
    </source>
</evidence>
<dbReference type="InterPro" id="IPR026028">
    <property type="entry name" value="V-type_ATPase_116kDa_su_euka"/>
</dbReference>
<dbReference type="Pfam" id="PF01496">
    <property type="entry name" value="V_ATPase_I"/>
    <property type="match status" value="1"/>
</dbReference>
<evidence type="ECO:0000256" key="7">
    <source>
        <dbReference type="ARBA" id="ARBA00023065"/>
    </source>
</evidence>
<keyword evidence="5 9" id="KW-0375">Hydrogen ion transport</keyword>
<feature type="transmembrane region" description="Helical" evidence="9">
    <location>
        <begin position="593"/>
        <end position="613"/>
    </location>
</feature>
<keyword evidence="4 9" id="KW-0812">Transmembrane</keyword>
<keyword evidence="8 9" id="KW-0472">Membrane</keyword>
<name>A0A0D3JM18_EMIH1</name>
<dbReference type="eggNOG" id="KOG2189">
    <property type="taxonomic scope" value="Eukaryota"/>
</dbReference>
<dbReference type="STRING" id="2903.R1CNN9"/>
<organism evidence="12 13">
    <name type="scientific">Emiliania huxleyi (strain CCMP1516)</name>
    <dbReference type="NCBI Taxonomy" id="280463"/>
    <lineage>
        <taxon>Eukaryota</taxon>
        <taxon>Haptista</taxon>
        <taxon>Haptophyta</taxon>
        <taxon>Prymnesiophyceae</taxon>
        <taxon>Isochrysidales</taxon>
        <taxon>Noelaerhabdaceae</taxon>
        <taxon>Emiliania</taxon>
    </lineage>
</organism>
<evidence type="ECO:0000256" key="1">
    <source>
        <dbReference type="ARBA" id="ARBA00004141"/>
    </source>
</evidence>
<dbReference type="Proteomes" id="UP000013827">
    <property type="component" value="Unassembled WGS sequence"/>
</dbReference>
<comment type="subcellular location">
    <subcellularLocation>
        <location evidence="1">Membrane</location>
        <topology evidence="1">Multi-pass membrane protein</topology>
    </subcellularLocation>
</comment>
<evidence type="ECO:0000256" key="10">
    <source>
        <dbReference type="SAM" id="Coils"/>
    </source>
</evidence>
<reference evidence="13" key="1">
    <citation type="journal article" date="2013" name="Nature">
        <title>Pan genome of the phytoplankton Emiliania underpins its global distribution.</title>
        <authorList>
            <person name="Read B.A."/>
            <person name="Kegel J."/>
            <person name="Klute M.J."/>
            <person name="Kuo A."/>
            <person name="Lefebvre S.C."/>
            <person name="Maumus F."/>
            <person name="Mayer C."/>
            <person name="Miller J."/>
            <person name="Monier A."/>
            <person name="Salamov A."/>
            <person name="Young J."/>
            <person name="Aguilar M."/>
            <person name="Claverie J.M."/>
            <person name="Frickenhaus S."/>
            <person name="Gonzalez K."/>
            <person name="Herman E.K."/>
            <person name="Lin Y.C."/>
            <person name="Napier J."/>
            <person name="Ogata H."/>
            <person name="Sarno A.F."/>
            <person name="Shmutz J."/>
            <person name="Schroeder D."/>
            <person name="de Vargas C."/>
            <person name="Verret F."/>
            <person name="von Dassow P."/>
            <person name="Valentin K."/>
            <person name="Van de Peer Y."/>
            <person name="Wheeler G."/>
            <person name="Dacks J.B."/>
            <person name="Delwiche C.F."/>
            <person name="Dyhrman S.T."/>
            <person name="Glockner G."/>
            <person name="John U."/>
            <person name="Richards T."/>
            <person name="Worden A.Z."/>
            <person name="Zhang X."/>
            <person name="Grigoriev I.V."/>
            <person name="Allen A.E."/>
            <person name="Bidle K."/>
            <person name="Borodovsky M."/>
            <person name="Bowler C."/>
            <person name="Brownlee C."/>
            <person name="Cock J.M."/>
            <person name="Elias M."/>
            <person name="Gladyshev V.N."/>
            <person name="Groth M."/>
            <person name="Guda C."/>
            <person name="Hadaegh A."/>
            <person name="Iglesias-Rodriguez M.D."/>
            <person name="Jenkins J."/>
            <person name="Jones B.M."/>
            <person name="Lawson T."/>
            <person name="Leese F."/>
            <person name="Lindquist E."/>
            <person name="Lobanov A."/>
            <person name="Lomsadze A."/>
            <person name="Malik S.B."/>
            <person name="Marsh M.E."/>
            <person name="Mackinder L."/>
            <person name="Mock T."/>
            <person name="Mueller-Roeber B."/>
            <person name="Pagarete A."/>
            <person name="Parker M."/>
            <person name="Probert I."/>
            <person name="Quesneville H."/>
            <person name="Raines C."/>
            <person name="Rensing S.A."/>
            <person name="Riano-Pachon D.M."/>
            <person name="Richier S."/>
            <person name="Rokitta S."/>
            <person name="Shiraiwa Y."/>
            <person name="Soanes D.M."/>
            <person name="van der Giezen M."/>
            <person name="Wahlund T.M."/>
            <person name="Williams B."/>
            <person name="Wilson W."/>
            <person name="Wolfe G."/>
            <person name="Wurch L.L."/>
        </authorList>
    </citation>
    <scope>NUCLEOTIDE SEQUENCE</scope>
</reference>
<dbReference type="PANTHER" id="PTHR11629:SF63">
    <property type="entry name" value="V-TYPE PROTON ATPASE SUBUNIT A"/>
    <property type="match status" value="1"/>
</dbReference>
<dbReference type="RefSeq" id="XP_005776982.1">
    <property type="nucleotide sequence ID" value="XM_005776925.1"/>
</dbReference>
<feature type="compositionally biased region" description="Pro residues" evidence="11">
    <location>
        <begin position="179"/>
        <end position="188"/>
    </location>
</feature>
<evidence type="ECO:0000313" key="13">
    <source>
        <dbReference type="Proteomes" id="UP000013827"/>
    </source>
</evidence>
<dbReference type="GO" id="GO:0000220">
    <property type="term" value="C:vacuolar proton-transporting V-type ATPase, V0 domain"/>
    <property type="evidence" value="ECO:0007669"/>
    <property type="project" value="InterPro"/>
</dbReference>
<dbReference type="GO" id="GO:0046961">
    <property type="term" value="F:proton-transporting ATPase activity, rotational mechanism"/>
    <property type="evidence" value="ECO:0007669"/>
    <property type="project" value="InterPro"/>
</dbReference>
<keyword evidence="6 9" id="KW-1133">Transmembrane helix</keyword>
<dbReference type="GO" id="GO:0051117">
    <property type="term" value="F:ATPase binding"/>
    <property type="evidence" value="ECO:0007669"/>
    <property type="project" value="TreeGrafter"/>
</dbReference>
<dbReference type="PaxDb" id="2903-EOD24553"/>
<feature type="coiled-coil region" evidence="10">
    <location>
        <begin position="98"/>
        <end position="132"/>
    </location>
</feature>
<dbReference type="AlphaFoldDB" id="A0A0D3JM18"/>
<reference evidence="12" key="2">
    <citation type="submission" date="2024-10" db="UniProtKB">
        <authorList>
            <consortium name="EnsemblProtists"/>
        </authorList>
    </citation>
    <scope>IDENTIFICATION</scope>
</reference>
<evidence type="ECO:0000256" key="6">
    <source>
        <dbReference type="ARBA" id="ARBA00022989"/>
    </source>
</evidence>
<dbReference type="GeneID" id="17270099"/>
<dbReference type="PANTHER" id="PTHR11629">
    <property type="entry name" value="VACUOLAR PROTON ATPASES"/>
    <property type="match status" value="1"/>
</dbReference>
<keyword evidence="7 9" id="KW-0406">Ion transport</keyword>
<keyword evidence="3 9" id="KW-0813">Transport</keyword>
<dbReference type="InterPro" id="IPR002490">
    <property type="entry name" value="V-ATPase_116kDa_su"/>
</dbReference>
<evidence type="ECO:0000313" key="12">
    <source>
        <dbReference type="EnsemblProtists" id="EOD24553"/>
    </source>
</evidence>
<evidence type="ECO:0000256" key="4">
    <source>
        <dbReference type="ARBA" id="ARBA00022692"/>
    </source>
</evidence>
<sequence>MASLCPKGELWRSKKMQLVQLIVQNDAAHAVMSHLGELGKMQMRDLNAGTSFYKRSFVDEVRECDELGRILRSIGDELDAAGIKPAQTRVDVLELPELGKVDTQLREVEVELESLKASQALFEKNHNALEEQAIVLAMGKNFYNTGEGALASRELEADNELLSLSEFGAPSRWRGHRPSPAPPPPLTGPPRALSSMLGVVAGVVKTEFVASLERILFRATRGNCVFQQKRIKKLLLDAGTAKDGPELTQKSFFMVFFTGGVLGDKVSKIATYFGATLYKYPDLPGEHARMVVEVDRRLTESSEVLARSTAILNNALQRCAHDYALWTHVVGREKMVYDALNKCEFDIKRHVFIAEGWVCTDEYEMIHAELQRAAISRGLDTRPIMNQLRSRLTPPTYVPTNSFTSGFQALVNTYGTPRYREVNPGAFCCILFPYLFGIMFGDFGHGLLFALFGLYLISKEKEWEGKDLGDMLEMVYGGRYICFLNGVFGAFVGLLYNEAFAFPMGFFGTSRWLGPGGETCANGEDCELSPELGIYPVGIDPIWHVTENKITFFNSLKMKISIVVGVLQMSLGVFLSLLNHLEYKDYKKVVFQFIPEIVFFEGIFGYLVLTIFYKWATDCGPDGSTVGSYVDKLGPNAGQLKVCISPMQSSIQGTLLIAAFCAVPVLLLAIPFIEIYQHSGKRGNQSYANLDDDTDGAQPAPAGEEHHEFSAGDAFIHQGIHTIEFVLGGISNTASYLRLWALSLAHSQLAELFKDMILGSGLKSRIENPYLAAFVLFIAFSMWAIISLVVLMAMENLSSFLHALRLQWVEFQNKFYYGDGQKFSPFTFAAIGQAEE</sequence>
<evidence type="ECO:0000256" key="8">
    <source>
        <dbReference type="ARBA" id="ARBA00023136"/>
    </source>
</evidence>